<sequence length="225" mass="24299">MPWHMDERHALVTALREAGPGAATLCEGWATEDLAAHVVLRESTLVAAAGIVVPPLAARTERQTKRLGARANDQQGYEALLGRVARGPARLHPLAFAGDAAQLVEMHVHTEDVRRRPGQDPDPRPLPDAHVEALHARLVTMAKMLYRNVPAGVVLRDPSGRTTRVRRVPRPGRDATPEGLDVVVEGPVGELVLHAFERSTVARVTVRGPDQAVAAVHAARPPRVT</sequence>
<dbReference type="NCBIfam" id="TIGR03083">
    <property type="entry name" value="maleylpyruvate isomerase family mycothiol-dependent enzyme"/>
    <property type="match status" value="1"/>
</dbReference>
<comment type="caution">
    <text evidence="1">The sequence shown here is derived from an EMBL/GenBank/DDBJ whole genome shotgun (WGS) entry which is preliminary data.</text>
</comment>
<dbReference type="AlphaFoldDB" id="A0A0A0C142"/>
<dbReference type="NCBIfam" id="TIGR03085">
    <property type="entry name" value="TIGR03085 family metal-binding protein"/>
    <property type="match status" value="1"/>
</dbReference>
<proteinExistence type="predicted"/>
<dbReference type="InterPro" id="IPR034660">
    <property type="entry name" value="DinB/YfiT-like"/>
</dbReference>
<dbReference type="EMBL" id="AXCZ01000005">
    <property type="protein sequence ID" value="KGM14353.1"/>
    <property type="molecule type" value="Genomic_DNA"/>
</dbReference>
<keyword evidence="2" id="KW-1185">Reference proteome</keyword>
<evidence type="ECO:0008006" key="3">
    <source>
        <dbReference type="Google" id="ProtNLM"/>
    </source>
</evidence>
<protein>
    <recommendedName>
        <fullName evidence="3">Mycothiol-dependent maleylpyruvate isomerase metal-binding domain-containing protein</fullName>
    </recommendedName>
</protein>
<dbReference type="SUPFAM" id="SSF109854">
    <property type="entry name" value="DinB/YfiT-like putative metalloenzymes"/>
    <property type="match status" value="1"/>
</dbReference>
<gene>
    <name evidence="1" type="ORF">N869_13950</name>
</gene>
<dbReference type="Proteomes" id="UP000054314">
    <property type="component" value="Unassembled WGS sequence"/>
</dbReference>
<dbReference type="InterPro" id="IPR017519">
    <property type="entry name" value="CHP03085"/>
</dbReference>
<dbReference type="RefSeq" id="WP_035056692.1">
    <property type="nucleotide sequence ID" value="NZ_AXCZ01000005.1"/>
</dbReference>
<evidence type="ECO:0000313" key="1">
    <source>
        <dbReference type="EMBL" id="KGM14353.1"/>
    </source>
</evidence>
<dbReference type="OrthoDB" id="3268903at2"/>
<accession>A0A0A0C142</accession>
<name>A0A0A0C142_9CELL</name>
<organism evidence="1 2">
    <name type="scientific">Cellulomonas bogoriensis 69B4 = DSM 16987</name>
    <dbReference type="NCBI Taxonomy" id="1386082"/>
    <lineage>
        <taxon>Bacteria</taxon>
        <taxon>Bacillati</taxon>
        <taxon>Actinomycetota</taxon>
        <taxon>Actinomycetes</taxon>
        <taxon>Micrococcales</taxon>
        <taxon>Cellulomonadaceae</taxon>
        <taxon>Cellulomonas</taxon>
    </lineage>
</organism>
<evidence type="ECO:0000313" key="2">
    <source>
        <dbReference type="Proteomes" id="UP000054314"/>
    </source>
</evidence>
<dbReference type="InterPro" id="IPR017517">
    <property type="entry name" value="Maleyloyr_isom"/>
</dbReference>
<reference evidence="1 2" key="1">
    <citation type="submission" date="2013-08" db="EMBL/GenBank/DDBJ databases">
        <title>Genome sequencing of Cellulomonas bogoriensis 69B4.</title>
        <authorList>
            <person name="Chen F."/>
            <person name="Li Y."/>
            <person name="Wang G."/>
        </authorList>
    </citation>
    <scope>NUCLEOTIDE SEQUENCE [LARGE SCALE GENOMIC DNA]</scope>
    <source>
        <strain evidence="1 2">69B4</strain>
    </source>
</reference>